<dbReference type="InterPro" id="IPR011042">
    <property type="entry name" value="6-blade_b-propeller_TolB-like"/>
</dbReference>
<dbReference type="EC" id="3.4.19.1" evidence="3"/>
<evidence type="ECO:0000256" key="1">
    <source>
        <dbReference type="ARBA" id="ARBA00009820"/>
    </source>
</evidence>
<comment type="similarity">
    <text evidence="1">Belongs to the TolB family.</text>
</comment>
<gene>
    <name evidence="3" type="ORF">MNBD_GAMMA02-31</name>
</gene>
<evidence type="ECO:0000259" key="2">
    <source>
        <dbReference type="Pfam" id="PF00930"/>
    </source>
</evidence>
<name>A0A3B0W8R8_9ZZZZ</name>
<dbReference type="GO" id="GO:0006508">
    <property type="term" value="P:proteolysis"/>
    <property type="evidence" value="ECO:0007669"/>
    <property type="project" value="InterPro"/>
</dbReference>
<proteinExistence type="inferred from homology"/>
<feature type="non-terminal residue" evidence="3">
    <location>
        <position position="474"/>
    </location>
</feature>
<dbReference type="GO" id="GO:0008242">
    <property type="term" value="F:omega peptidase activity"/>
    <property type="evidence" value="ECO:0007669"/>
    <property type="project" value="UniProtKB-EC"/>
</dbReference>
<dbReference type="AlphaFoldDB" id="A0A3B0W8R8"/>
<dbReference type="InterPro" id="IPR029058">
    <property type="entry name" value="AB_hydrolase_fold"/>
</dbReference>
<dbReference type="SUPFAM" id="SSF53474">
    <property type="entry name" value="alpha/beta-Hydrolases"/>
    <property type="match status" value="1"/>
</dbReference>
<evidence type="ECO:0000313" key="3">
    <source>
        <dbReference type="EMBL" id="VAW45709.1"/>
    </source>
</evidence>
<dbReference type="PANTHER" id="PTHR36842">
    <property type="entry name" value="PROTEIN TOLB HOMOLOG"/>
    <property type="match status" value="1"/>
</dbReference>
<dbReference type="SUPFAM" id="SSF82171">
    <property type="entry name" value="DPP6 N-terminal domain-like"/>
    <property type="match status" value="1"/>
</dbReference>
<dbReference type="Pfam" id="PF07676">
    <property type="entry name" value="PD40"/>
    <property type="match status" value="2"/>
</dbReference>
<dbReference type="InterPro" id="IPR011659">
    <property type="entry name" value="WD40"/>
</dbReference>
<dbReference type="PANTHER" id="PTHR36842:SF1">
    <property type="entry name" value="PROTEIN TOLB"/>
    <property type="match status" value="1"/>
</dbReference>
<dbReference type="InterPro" id="IPR002469">
    <property type="entry name" value="Peptidase_S9B_N"/>
</dbReference>
<dbReference type="Pfam" id="PF00930">
    <property type="entry name" value="DPPIV_N"/>
    <property type="match status" value="1"/>
</dbReference>
<sequence length="474" mass="52754">MKTIQFIYGLVILSAVTIISPSMAKESQAPDHSTKLNHYQGIDVFDLEFVSDPRVSPNGKQVIYTLNSNDIMNDKTKSNLWIVDVDGQNNNYNNRPLLSDKNSYSSVRWSPQGDRIVYRSSADGSTQLYIRWMDTGQTALISDLRKKPSSLAWSPDGKYIAFTMSVDADKTKIIKSRSKPKGAKWSKPAIVIDTIRYQRDGRGIVPPAHTHVFVIPSSGGTERQLTSGNFQHNGPLSWSNDSQHMLFSANRNEDWERQTIESDIYSIDLQGELKQISSEAGAEAAPTYSLNGKHIAYRKTQNLKLSYVKSSLVVINSDGSDPKDLTKDLDQSIDSFDWAGSNKSLYFGYDERAIRRVSQVSLKGKISAKVQGLSGLSNGRPYVSGSYTVSDNNVIAYTRGSANRPADLSVFKSNKNHSLTAVNEDLLGHKALGEVHEIIYNSSLDEQEIQGWYITPPDFDPTKKYPLIIEIHGG</sequence>
<dbReference type="EMBL" id="UOFA01000220">
    <property type="protein sequence ID" value="VAW45709.1"/>
    <property type="molecule type" value="Genomic_DNA"/>
</dbReference>
<feature type="domain" description="Dipeptidylpeptidase IV N-terminal" evidence="2">
    <location>
        <begin position="210"/>
        <end position="296"/>
    </location>
</feature>
<organism evidence="3">
    <name type="scientific">hydrothermal vent metagenome</name>
    <dbReference type="NCBI Taxonomy" id="652676"/>
    <lineage>
        <taxon>unclassified sequences</taxon>
        <taxon>metagenomes</taxon>
        <taxon>ecological metagenomes</taxon>
    </lineage>
</organism>
<keyword evidence="3" id="KW-0378">Hydrolase</keyword>
<reference evidence="3" key="1">
    <citation type="submission" date="2018-06" db="EMBL/GenBank/DDBJ databases">
        <authorList>
            <person name="Zhirakovskaya E."/>
        </authorList>
    </citation>
    <scope>NUCLEOTIDE SEQUENCE</scope>
</reference>
<dbReference type="Gene3D" id="3.40.50.1820">
    <property type="entry name" value="alpha/beta hydrolase"/>
    <property type="match status" value="1"/>
</dbReference>
<accession>A0A3B0W8R8</accession>
<protein>
    <submittedName>
        <fullName evidence="3">Acylamino-acid-releasing enzyme</fullName>
        <ecNumber evidence="3">3.4.19.1</ecNumber>
    </submittedName>
</protein>
<dbReference type="Gene3D" id="2.120.10.30">
    <property type="entry name" value="TolB, C-terminal domain"/>
    <property type="match status" value="2"/>
</dbReference>